<accession>A0AAX4P4S9</accession>
<feature type="transmembrane region" description="Helical" evidence="1">
    <location>
        <begin position="184"/>
        <end position="201"/>
    </location>
</feature>
<keyword evidence="1" id="KW-1133">Transmembrane helix</keyword>
<evidence type="ECO:0000313" key="2">
    <source>
        <dbReference type="EMBL" id="WZN61332.1"/>
    </source>
</evidence>
<dbReference type="Pfam" id="PF14108">
    <property type="entry name" value="ABA4-like"/>
    <property type="match status" value="1"/>
</dbReference>
<dbReference type="Proteomes" id="UP001472866">
    <property type="component" value="Chromosome 04"/>
</dbReference>
<organism evidence="2 3">
    <name type="scientific">Chloropicon roscoffensis</name>
    <dbReference type="NCBI Taxonomy" id="1461544"/>
    <lineage>
        <taxon>Eukaryota</taxon>
        <taxon>Viridiplantae</taxon>
        <taxon>Chlorophyta</taxon>
        <taxon>Chloropicophyceae</taxon>
        <taxon>Chloropicales</taxon>
        <taxon>Chloropicaceae</taxon>
        <taxon>Chloropicon</taxon>
    </lineage>
</organism>
<dbReference type="EMBL" id="CP151504">
    <property type="protein sequence ID" value="WZN61332.1"/>
    <property type="molecule type" value="Genomic_DNA"/>
</dbReference>
<protein>
    <submittedName>
        <fullName evidence="2">DUF4281 domain-containing protein</fullName>
    </submittedName>
</protein>
<dbReference type="InterPro" id="IPR025461">
    <property type="entry name" value="ABA4-like"/>
</dbReference>
<dbReference type="PANTHER" id="PTHR34543:SF1">
    <property type="entry name" value="PROTEIN ABA DEFICIENT 4, CHLOROPLASTIC"/>
    <property type="match status" value="1"/>
</dbReference>
<feature type="transmembrane region" description="Helical" evidence="1">
    <location>
        <begin position="89"/>
        <end position="108"/>
    </location>
</feature>
<proteinExistence type="predicted"/>
<feature type="transmembrane region" description="Helical" evidence="1">
    <location>
        <begin position="208"/>
        <end position="230"/>
    </location>
</feature>
<evidence type="ECO:0000256" key="1">
    <source>
        <dbReference type="SAM" id="Phobius"/>
    </source>
</evidence>
<gene>
    <name evidence="2" type="ORF">HKI87_04g28670</name>
</gene>
<keyword evidence="3" id="KW-1185">Reference proteome</keyword>
<name>A0AAX4P4S9_9CHLO</name>
<reference evidence="2 3" key="1">
    <citation type="submission" date="2024-03" db="EMBL/GenBank/DDBJ databases">
        <title>Complete genome sequence of the green alga Chloropicon roscoffensis RCC1871.</title>
        <authorList>
            <person name="Lemieux C."/>
            <person name="Pombert J.-F."/>
            <person name="Otis C."/>
            <person name="Turmel M."/>
        </authorList>
    </citation>
    <scope>NUCLEOTIDE SEQUENCE [LARGE SCALE GENOMIC DNA]</scope>
    <source>
        <strain evidence="2 3">RCC1871</strain>
    </source>
</reference>
<dbReference type="PANTHER" id="PTHR34543">
    <property type="entry name" value="PROTEIN ABA DEFICIENT 4, CHLOROPLASTIC"/>
    <property type="match status" value="1"/>
</dbReference>
<feature type="transmembrane region" description="Helical" evidence="1">
    <location>
        <begin position="120"/>
        <end position="137"/>
    </location>
</feature>
<keyword evidence="1" id="KW-0472">Membrane</keyword>
<keyword evidence="1" id="KW-0812">Transmembrane</keyword>
<dbReference type="AlphaFoldDB" id="A0AAX4P4S9"/>
<evidence type="ECO:0000313" key="3">
    <source>
        <dbReference type="Proteomes" id="UP001472866"/>
    </source>
</evidence>
<sequence>MVATRSMARGSQGRARGLGVEARAASIVASPRPPLSRPRTAVRRFAPAWTTHSSRTSRGPERERSASSSGRVGVCMAAAPWPASVVTAVNMYAGALYVLLLSTAVLRWSRTAVRRLRAEILLLPICAAYLFLLVLSWKPDTVQILFPGSLEAGLSGKGFSPQFFPTLSGIAHLFSRCDVTASSMWLHLLAVNTFAAVQVCLDGLRKGIFTLHSIALCPLSGVLGFLSHYATKMWLQRGSSIEKRVDSTVVFKFK</sequence>